<keyword evidence="10" id="KW-1185">Reference proteome</keyword>
<dbReference type="PROSITE" id="PS01036">
    <property type="entry name" value="HSP70_3"/>
    <property type="match status" value="1"/>
</dbReference>
<dbReference type="Pfam" id="PF00012">
    <property type="entry name" value="HSP70"/>
    <property type="match status" value="3"/>
</dbReference>
<feature type="region of interest" description="Disordered" evidence="8">
    <location>
        <begin position="560"/>
        <end position="617"/>
    </location>
</feature>
<sequence>MRARRGGSSGLSGDGTVFGIDLGTTFSCLARVSPAGEAEIVPLLDGSATLPSVVLFVGADDYITGETARQLARSRPDDVCALVKRRMGDGEWRFVPAGAPPGTAWSAPAVSGLILSALISDAELTGGEPVRDVVITVPAYFGDEERRATVLAGEYAGLNVVDVINEPTAAALSYGFARFEVGSRRTLAGPSAADEEVALVYDLGGGTFDVTIVELADRRVSVMAIDGDHQLGGADWDEKLVLHLADAFTAKFPTLPDLLDDGAAAQTLSLAAEQARRELTDRTVTVVRVEHAGAALDVELTRAELERLTSGLLDRTITLTRAAVTAATERGARGVDRVLLVGGASRMPAVARRLSEEFGVPVELSDPDLAVAKGAAIYGEKKALERLVVSDLVTRGRLADGAGVDAADPADLDAACRRLADALGLPAARVRRTVEVQVINVISRGFGVLALDRFGEHGAVFLVHRNDRLPVVVRRPFGTVRDDQDAVTVYVVEQAGGTESRRLDDNKIIAEAEIVDIPSGYPAGTEIEITFRMGFDGILEVTARHEGLADRPLTVRVETSAALSQADVARERDQVARARRARDASRARRPNDGRPGGGPPPGPGFRGGLGGPPIGWT</sequence>
<dbReference type="Gene3D" id="2.60.34.10">
    <property type="entry name" value="Substrate Binding Domain Of DNAk, Chain A, domain 1"/>
    <property type="match status" value="1"/>
</dbReference>
<dbReference type="eggNOG" id="COG0443">
    <property type="taxonomic scope" value="Bacteria"/>
</dbReference>
<evidence type="ECO:0000256" key="2">
    <source>
        <dbReference type="ARBA" id="ARBA00022553"/>
    </source>
</evidence>
<dbReference type="STRING" id="298654.FraEuI1c_1113"/>
<dbReference type="InParanoid" id="E3J050"/>
<dbReference type="CDD" id="cd24029">
    <property type="entry name" value="ASKHA_NBD_HSP70_DnaK_HscA_HscC"/>
    <property type="match status" value="1"/>
</dbReference>
<dbReference type="InterPro" id="IPR043129">
    <property type="entry name" value="ATPase_NBD"/>
</dbReference>
<evidence type="ECO:0000313" key="10">
    <source>
        <dbReference type="Proteomes" id="UP000002484"/>
    </source>
</evidence>
<keyword evidence="3 7" id="KW-0547">Nucleotide-binding</keyword>
<dbReference type="PANTHER" id="PTHR19375">
    <property type="entry name" value="HEAT SHOCK PROTEIN 70KDA"/>
    <property type="match status" value="1"/>
</dbReference>
<evidence type="ECO:0000256" key="6">
    <source>
        <dbReference type="ARBA" id="ARBA00023186"/>
    </source>
</evidence>
<proteinExistence type="inferred from homology"/>
<keyword evidence="5 9" id="KW-0346">Stress response</keyword>
<name>E3J050_PSEI1</name>
<dbReference type="InterPro" id="IPR013126">
    <property type="entry name" value="Hsp_70_fam"/>
</dbReference>
<dbReference type="Proteomes" id="UP000002484">
    <property type="component" value="Chromosome"/>
</dbReference>
<dbReference type="FunFam" id="3.90.640.10:FF:000003">
    <property type="entry name" value="Molecular chaperone DnaK"/>
    <property type="match status" value="1"/>
</dbReference>
<feature type="compositionally biased region" description="Basic and acidic residues" evidence="8">
    <location>
        <begin position="568"/>
        <end position="592"/>
    </location>
</feature>
<evidence type="ECO:0000256" key="4">
    <source>
        <dbReference type="ARBA" id="ARBA00022840"/>
    </source>
</evidence>
<dbReference type="GO" id="GO:0005524">
    <property type="term" value="F:ATP binding"/>
    <property type="evidence" value="ECO:0007669"/>
    <property type="project" value="UniProtKB-KW"/>
</dbReference>
<feature type="compositionally biased region" description="Gly residues" evidence="8">
    <location>
        <begin position="604"/>
        <end position="617"/>
    </location>
</feature>
<keyword evidence="6" id="KW-0143">Chaperone</keyword>
<evidence type="ECO:0000256" key="7">
    <source>
        <dbReference type="RuleBase" id="RU003322"/>
    </source>
</evidence>
<gene>
    <name evidence="9" type="ordered locus">FraEuI1c_1113</name>
</gene>
<dbReference type="GO" id="GO:0140662">
    <property type="term" value="F:ATP-dependent protein folding chaperone"/>
    <property type="evidence" value="ECO:0007669"/>
    <property type="project" value="InterPro"/>
</dbReference>
<reference evidence="9 10" key="1">
    <citation type="submission" date="2010-10" db="EMBL/GenBank/DDBJ databases">
        <title>Complete sequence of Frankia sp. EuI1c.</title>
        <authorList>
            <consortium name="US DOE Joint Genome Institute"/>
            <person name="Lucas S."/>
            <person name="Copeland A."/>
            <person name="Lapidus A."/>
            <person name="Cheng J.-F."/>
            <person name="Bruce D."/>
            <person name="Goodwin L."/>
            <person name="Pitluck S."/>
            <person name="Chertkov O."/>
            <person name="Detter J.C."/>
            <person name="Han C."/>
            <person name="Tapia R."/>
            <person name="Land M."/>
            <person name="Hauser L."/>
            <person name="Jeffries C."/>
            <person name="Kyrpides N."/>
            <person name="Ivanova N."/>
            <person name="Mikhailova N."/>
            <person name="Beauchemin N."/>
            <person name="Sen A."/>
            <person name="Sur S.A."/>
            <person name="Gtari M."/>
            <person name="Wall L."/>
            <person name="Tisa L."/>
            <person name="Woyke T."/>
        </authorList>
    </citation>
    <scope>NUCLEOTIDE SEQUENCE [LARGE SCALE GENOMIC DNA]</scope>
    <source>
        <strain evidence="10">DSM 45817 / CECT 9037 / EuI1c</strain>
    </source>
</reference>
<organism evidence="9 10">
    <name type="scientific">Pseudofrankia inefficax (strain DSM 45817 / CECT 9037 / DDB 130130 / EuI1c)</name>
    <name type="common">Frankia inefficax</name>
    <dbReference type="NCBI Taxonomy" id="298654"/>
    <lineage>
        <taxon>Bacteria</taxon>
        <taxon>Bacillati</taxon>
        <taxon>Actinomycetota</taxon>
        <taxon>Actinomycetes</taxon>
        <taxon>Frankiales</taxon>
        <taxon>Frankiaceae</taxon>
        <taxon>Pseudofrankia</taxon>
    </lineage>
</organism>
<dbReference type="Gene3D" id="3.90.640.10">
    <property type="entry name" value="Actin, Chain A, domain 4"/>
    <property type="match status" value="1"/>
</dbReference>
<dbReference type="PROSITE" id="PS00329">
    <property type="entry name" value="HSP70_2"/>
    <property type="match status" value="1"/>
</dbReference>
<dbReference type="KEGG" id="fri:FraEuI1c_1113"/>
<dbReference type="RefSeq" id="WP_013422307.1">
    <property type="nucleotide sequence ID" value="NC_014666.1"/>
</dbReference>
<dbReference type="SUPFAM" id="SSF100920">
    <property type="entry name" value="Heat shock protein 70kD (HSP70), peptide-binding domain"/>
    <property type="match status" value="1"/>
</dbReference>
<evidence type="ECO:0000256" key="8">
    <source>
        <dbReference type="SAM" id="MobiDB-lite"/>
    </source>
</evidence>
<dbReference type="SUPFAM" id="SSF53067">
    <property type="entry name" value="Actin-like ATPase domain"/>
    <property type="match status" value="2"/>
</dbReference>
<evidence type="ECO:0000313" key="9">
    <source>
        <dbReference type="EMBL" id="ADP79186.1"/>
    </source>
</evidence>
<dbReference type="InterPro" id="IPR029047">
    <property type="entry name" value="HSP70_peptide-bd_sf"/>
</dbReference>
<dbReference type="Gene3D" id="3.30.420.40">
    <property type="match status" value="2"/>
</dbReference>
<dbReference type="AlphaFoldDB" id="E3J050"/>
<keyword evidence="4 7" id="KW-0067">ATP-binding</keyword>
<dbReference type="EMBL" id="CP002299">
    <property type="protein sequence ID" value="ADP79186.1"/>
    <property type="molecule type" value="Genomic_DNA"/>
</dbReference>
<dbReference type="PROSITE" id="PS00297">
    <property type="entry name" value="HSP70_1"/>
    <property type="match status" value="1"/>
</dbReference>
<dbReference type="InterPro" id="IPR018181">
    <property type="entry name" value="Heat_shock_70_CS"/>
</dbReference>
<protein>
    <submittedName>
        <fullName evidence="9">Heat shock protein 70</fullName>
    </submittedName>
</protein>
<accession>E3J050</accession>
<evidence type="ECO:0000256" key="3">
    <source>
        <dbReference type="ARBA" id="ARBA00022741"/>
    </source>
</evidence>
<dbReference type="HOGENOM" id="CLU_005965_0_0_11"/>
<keyword evidence="2" id="KW-0597">Phosphoprotein</keyword>
<evidence type="ECO:0000256" key="1">
    <source>
        <dbReference type="ARBA" id="ARBA00007381"/>
    </source>
</evidence>
<comment type="similarity">
    <text evidence="1 7">Belongs to the heat shock protein 70 family.</text>
</comment>
<evidence type="ECO:0000256" key="5">
    <source>
        <dbReference type="ARBA" id="ARBA00023016"/>
    </source>
</evidence>
<dbReference type="PRINTS" id="PR00301">
    <property type="entry name" value="HEATSHOCK70"/>
</dbReference>